<dbReference type="EMBL" id="KN822005">
    <property type="protein sequence ID" value="KIM70328.1"/>
    <property type="molecule type" value="Genomic_DNA"/>
</dbReference>
<evidence type="ECO:0000313" key="2">
    <source>
        <dbReference type="Proteomes" id="UP000053989"/>
    </source>
</evidence>
<dbReference type="AlphaFoldDB" id="A0A0C3A9B6"/>
<proteinExistence type="predicted"/>
<reference evidence="1 2" key="1">
    <citation type="submission" date="2014-04" db="EMBL/GenBank/DDBJ databases">
        <authorList>
            <consortium name="DOE Joint Genome Institute"/>
            <person name="Kuo A."/>
            <person name="Kohler A."/>
            <person name="Nagy L.G."/>
            <person name="Floudas D."/>
            <person name="Copeland A."/>
            <person name="Barry K.W."/>
            <person name="Cichocki N."/>
            <person name="Veneault-Fourrey C."/>
            <person name="LaButti K."/>
            <person name="Lindquist E.A."/>
            <person name="Lipzen A."/>
            <person name="Lundell T."/>
            <person name="Morin E."/>
            <person name="Murat C."/>
            <person name="Sun H."/>
            <person name="Tunlid A."/>
            <person name="Henrissat B."/>
            <person name="Grigoriev I.V."/>
            <person name="Hibbett D.S."/>
            <person name="Martin F."/>
            <person name="Nordberg H.P."/>
            <person name="Cantor M.N."/>
            <person name="Hua S.X."/>
        </authorList>
    </citation>
    <scope>NUCLEOTIDE SEQUENCE [LARGE SCALE GENOMIC DNA]</scope>
    <source>
        <strain evidence="1 2">Foug A</strain>
    </source>
</reference>
<organism evidence="1 2">
    <name type="scientific">Scleroderma citrinum Foug A</name>
    <dbReference type="NCBI Taxonomy" id="1036808"/>
    <lineage>
        <taxon>Eukaryota</taxon>
        <taxon>Fungi</taxon>
        <taxon>Dikarya</taxon>
        <taxon>Basidiomycota</taxon>
        <taxon>Agaricomycotina</taxon>
        <taxon>Agaricomycetes</taxon>
        <taxon>Agaricomycetidae</taxon>
        <taxon>Boletales</taxon>
        <taxon>Sclerodermatineae</taxon>
        <taxon>Sclerodermataceae</taxon>
        <taxon>Scleroderma</taxon>
    </lineage>
</organism>
<dbReference type="InParanoid" id="A0A0C3A9B6"/>
<protein>
    <submittedName>
        <fullName evidence="1">Uncharacterized protein</fullName>
    </submittedName>
</protein>
<dbReference type="Proteomes" id="UP000053989">
    <property type="component" value="Unassembled WGS sequence"/>
</dbReference>
<sequence length="61" mass="6909">MGIIRFLYPYSDPAFPRLSTLILWPHIKVLPFRKESKSSPGYISCAVSCLKLMLPEIIAPC</sequence>
<gene>
    <name evidence="1" type="ORF">SCLCIDRAFT_1207656</name>
</gene>
<accession>A0A0C3A9B6</accession>
<name>A0A0C3A9B6_9AGAM</name>
<evidence type="ECO:0000313" key="1">
    <source>
        <dbReference type="EMBL" id="KIM70328.1"/>
    </source>
</evidence>
<keyword evidence="2" id="KW-1185">Reference proteome</keyword>
<dbReference type="HOGENOM" id="CLU_2924014_0_0_1"/>
<reference evidence="2" key="2">
    <citation type="submission" date="2015-01" db="EMBL/GenBank/DDBJ databases">
        <title>Evolutionary Origins and Diversification of the Mycorrhizal Mutualists.</title>
        <authorList>
            <consortium name="DOE Joint Genome Institute"/>
            <consortium name="Mycorrhizal Genomics Consortium"/>
            <person name="Kohler A."/>
            <person name="Kuo A."/>
            <person name="Nagy L.G."/>
            <person name="Floudas D."/>
            <person name="Copeland A."/>
            <person name="Barry K.W."/>
            <person name="Cichocki N."/>
            <person name="Veneault-Fourrey C."/>
            <person name="LaButti K."/>
            <person name="Lindquist E.A."/>
            <person name="Lipzen A."/>
            <person name="Lundell T."/>
            <person name="Morin E."/>
            <person name="Murat C."/>
            <person name="Riley R."/>
            <person name="Ohm R."/>
            <person name="Sun H."/>
            <person name="Tunlid A."/>
            <person name="Henrissat B."/>
            <person name="Grigoriev I.V."/>
            <person name="Hibbett D.S."/>
            <person name="Martin F."/>
        </authorList>
    </citation>
    <scope>NUCLEOTIDE SEQUENCE [LARGE SCALE GENOMIC DNA]</scope>
    <source>
        <strain evidence="2">Foug A</strain>
    </source>
</reference>